<dbReference type="Proteomes" id="UP000253495">
    <property type="component" value="Unassembled WGS sequence"/>
</dbReference>
<reference evidence="1 2" key="1">
    <citation type="submission" date="2018-07" db="EMBL/GenBank/DDBJ databases">
        <title>Genomic Encyclopedia of Type Strains, Phase III (KMG-III): the genomes of soil and plant-associated and newly described type strains.</title>
        <authorList>
            <person name="Whitman W."/>
        </authorList>
    </citation>
    <scope>NUCLEOTIDE SEQUENCE [LARGE SCALE GENOMIC DNA]</scope>
    <source>
        <strain evidence="1 2">CECT 8575</strain>
    </source>
</reference>
<gene>
    <name evidence="1" type="ORF">DFQ14_12213</name>
</gene>
<dbReference type="AlphaFoldDB" id="A0A368VE01"/>
<keyword evidence="2" id="KW-1185">Reference proteome</keyword>
<proteinExistence type="predicted"/>
<comment type="caution">
    <text evidence="1">The sequence shown here is derived from an EMBL/GenBank/DDBJ whole genome shotgun (WGS) entry which is preliminary data.</text>
</comment>
<protein>
    <submittedName>
        <fullName evidence="1">Uncharacterized protein</fullName>
    </submittedName>
</protein>
<accession>A0A368VE01</accession>
<evidence type="ECO:0000313" key="1">
    <source>
        <dbReference type="EMBL" id="RCW38470.1"/>
    </source>
</evidence>
<sequence>MSDERFTFGLLIELYGVLERHGYQRPADEQAHTKSYADTLVAAVQLTEAYEGRGGEAR</sequence>
<dbReference type="EMBL" id="QPJC01000022">
    <property type="protein sequence ID" value="RCW38470.1"/>
    <property type="molecule type" value="Genomic_DNA"/>
</dbReference>
<dbReference type="RefSeq" id="WP_158546737.1">
    <property type="nucleotide sequence ID" value="NZ_QPJC01000022.1"/>
</dbReference>
<evidence type="ECO:0000313" key="2">
    <source>
        <dbReference type="Proteomes" id="UP000253495"/>
    </source>
</evidence>
<organism evidence="1 2">
    <name type="scientific">Halopolyspora algeriensis</name>
    <dbReference type="NCBI Taxonomy" id="1500506"/>
    <lineage>
        <taxon>Bacteria</taxon>
        <taxon>Bacillati</taxon>
        <taxon>Actinomycetota</taxon>
        <taxon>Actinomycetes</taxon>
        <taxon>Actinomycetes incertae sedis</taxon>
        <taxon>Halopolyspora</taxon>
    </lineage>
</organism>
<name>A0A368VE01_9ACTN</name>